<dbReference type="InterPro" id="IPR029058">
    <property type="entry name" value="AB_hydrolase_fold"/>
</dbReference>
<dbReference type="AlphaFoldDB" id="A0A5D0HSM8"/>
<dbReference type="SUPFAM" id="SSF53474">
    <property type="entry name" value="alpha/beta-Hydrolases"/>
    <property type="match status" value="1"/>
</dbReference>
<keyword evidence="1 3" id="KW-0378">Hydrolase</keyword>
<name>A0A5D0HSM8_9FLAO</name>
<evidence type="ECO:0000256" key="1">
    <source>
        <dbReference type="ARBA" id="ARBA00022801"/>
    </source>
</evidence>
<gene>
    <name evidence="3" type="ORF">FUA24_13235</name>
</gene>
<dbReference type="InterPro" id="IPR049492">
    <property type="entry name" value="BD-FAE-like_dom"/>
</dbReference>
<sequence>MFFSRKYNFLALALFIGLYTYSQTIKKASANASLLQSVFKMHPEYDKNKDGVLTESEYRNHQHNRDYRKHKQPFKGYYNYVERQFYANNKNEAQSLDIIIPINRKSNKLPALVFIHGGGWKKGDKSIGLGVLDPFISTGEYIGVTINYRLSKEAKWPAQIHDCKAAIRWLRGNAEKFGIDKNKIGVWGFSAGGHLTTMMAVSSNHKEFEGTIGNFLNQSSTVTCAISGAGPTDFLMKKSVSIIPELVDNKYKSQAYNVFNLLDDGSAIKEKAKGASPIYLIDENLRPILLYHGTEDPLVNMEHSESFVKTCKEKGASNYYLTKVEGLKHESKMPSALKKRIQSFFQKYLNDKNITIGTQSVSIDK</sequence>
<comment type="caution">
    <text evidence="3">The sequence shown here is derived from an EMBL/GenBank/DDBJ whole genome shotgun (WGS) entry which is preliminary data.</text>
</comment>
<reference evidence="3 4" key="1">
    <citation type="submission" date="2019-08" db="EMBL/GenBank/DDBJ databases">
        <title>Seonamhaeicola sediminis sp. nov., isolated from marine sediment.</title>
        <authorList>
            <person name="Cao W.R."/>
        </authorList>
    </citation>
    <scope>NUCLEOTIDE SEQUENCE [LARGE SCALE GENOMIC DNA]</scope>
    <source>
        <strain evidence="3 4">B011</strain>
    </source>
</reference>
<protein>
    <submittedName>
        <fullName evidence="3">Alpha/beta hydrolase</fullName>
    </submittedName>
</protein>
<accession>A0A5D0HSM8</accession>
<dbReference type="PANTHER" id="PTHR48081:SF13">
    <property type="entry name" value="ALPHA_BETA HYDROLASE"/>
    <property type="match status" value="1"/>
</dbReference>
<dbReference type="PANTHER" id="PTHR48081">
    <property type="entry name" value="AB HYDROLASE SUPERFAMILY PROTEIN C4A8.06C"/>
    <property type="match status" value="1"/>
</dbReference>
<dbReference type="InterPro" id="IPR050300">
    <property type="entry name" value="GDXG_lipolytic_enzyme"/>
</dbReference>
<proteinExistence type="predicted"/>
<keyword evidence="4" id="KW-1185">Reference proteome</keyword>
<dbReference type="Pfam" id="PF20434">
    <property type="entry name" value="BD-FAE"/>
    <property type="match status" value="1"/>
</dbReference>
<evidence type="ECO:0000259" key="2">
    <source>
        <dbReference type="Pfam" id="PF20434"/>
    </source>
</evidence>
<dbReference type="EMBL" id="VSDQ01000679">
    <property type="protein sequence ID" value="TYA74288.1"/>
    <property type="molecule type" value="Genomic_DNA"/>
</dbReference>
<dbReference type="OrthoDB" id="9777975at2"/>
<organism evidence="3 4">
    <name type="scientific">Seonamhaeicola marinus</name>
    <dbReference type="NCBI Taxonomy" id="1912246"/>
    <lineage>
        <taxon>Bacteria</taxon>
        <taxon>Pseudomonadati</taxon>
        <taxon>Bacteroidota</taxon>
        <taxon>Flavobacteriia</taxon>
        <taxon>Flavobacteriales</taxon>
        <taxon>Flavobacteriaceae</taxon>
    </lineage>
</organism>
<dbReference type="PROSITE" id="PS00018">
    <property type="entry name" value="EF_HAND_1"/>
    <property type="match status" value="1"/>
</dbReference>
<evidence type="ECO:0000313" key="4">
    <source>
        <dbReference type="Proteomes" id="UP000323930"/>
    </source>
</evidence>
<dbReference type="GO" id="GO:0016787">
    <property type="term" value="F:hydrolase activity"/>
    <property type="evidence" value="ECO:0007669"/>
    <property type="project" value="UniProtKB-KW"/>
</dbReference>
<evidence type="ECO:0000313" key="3">
    <source>
        <dbReference type="EMBL" id="TYA74288.1"/>
    </source>
</evidence>
<dbReference type="Gene3D" id="3.40.50.1820">
    <property type="entry name" value="alpha/beta hydrolase"/>
    <property type="match status" value="1"/>
</dbReference>
<dbReference type="Proteomes" id="UP000323930">
    <property type="component" value="Unassembled WGS sequence"/>
</dbReference>
<dbReference type="InterPro" id="IPR018247">
    <property type="entry name" value="EF_Hand_1_Ca_BS"/>
</dbReference>
<dbReference type="RefSeq" id="WP_148543077.1">
    <property type="nucleotide sequence ID" value="NZ_VSDQ01000679.1"/>
</dbReference>
<feature type="domain" description="BD-FAE-like" evidence="2">
    <location>
        <begin position="96"/>
        <end position="309"/>
    </location>
</feature>